<gene>
    <name evidence="1" type="ORF">C2G38_2141406</name>
</gene>
<dbReference type="EMBL" id="QKWP01000444">
    <property type="protein sequence ID" value="RIB19938.1"/>
    <property type="molecule type" value="Genomic_DNA"/>
</dbReference>
<dbReference type="Proteomes" id="UP000266673">
    <property type="component" value="Unassembled WGS sequence"/>
</dbReference>
<dbReference type="AlphaFoldDB" id="A0A397VDU0"/>
<proteinExistence type="predicted"/>
<organism evidence="1 2">
    <name type="scientific">Gigaspora rosea</name>
    <dbReference type="NCBI Taxonomy" id="44941"/>
    <lineage>
        <taxon>Eukaryota</taxon>
        <taxon>Fungi</taxon>
        <taxon>Fungi incertae sedis</taxon>
        <taxon>Mucoromycota</taxon>
        <taxon>Glomeromycotina</taxon>
        <taxon>Glomeromycetes</taxon>
        <taxon>Diversisporales</taxon>
        <taxon>Gigasporaceae</taxon>
        <taxon>Gigaspora</taxon>
    </lineage>
</organism>
<accession>A0A397VDU0</accession>
<comment type="caution">
    <text evidence="1">The sequence shown here is derived from an EMBL/GenBank/DDBJ whole genome shotgun (WGS) entry which is preliminary data.</text>
</comment>
<sequence length="61" mass="7481">MQIRVKVKKLLVLKNKKVSKELHLLKRRQKQQLLQKKLKNCLQIMLKVQPQYFQKKKENLL</sequence>
<evidence type="ECO:0000313" key="1">
    <source>
        <dbReference type="EMBL" id="RIB19938.1"/>
    </source>
</evidence>
<keyword evidence="2" id="KW-1185">Reference proteome</keyword>
<name>A0A397VDU0_9GLOM</name>
<reference evidence="1 2" key="1">
    <citation type="submission" date="2018-06" db="EMBL/GenBank/DDBJ databases">
        <title>Comparative genomics reveals the genomic features of Rhizophagus irregularis, R. cerebriforme, R. diaphanum and Gigaspora rosea, and their symbiotic lifestyle signature.</title>
        <authorList>
            <person name="Morin E."/>
            <person name="San Clemente H."/>
            <person name="Chen E.C.H."/>
            <person name="De La Providencia I."/>
            <person name="Hainaut M."/>
            <person name="Kuo A."/>
            <person name="Kohler A."/>
            <person name="Murat C."/>
            <person name="Tang N."/>
            <person name="Roy S."/>
            <person name="Loubradou J."/>
            <person name="Henrissat B."/>
            <person name="Grigoriev I.V."/>
            <person name="Corradi N."/>
            <person name="Roux C."/>
            <person name="Martin F.M."/>
        </authorList>
    </citation>
    <scope>NUCLEOTIDE SEQUENCE [LARGE SCALE GENOMIC DNA]</scope>
    <source>
        <strain evidence="1 2">DAOM 194757</strain>
    </source>
</reference>
<protein>
    <submittedName>
        <fullName evidence="1">Uncharacterized protein</fullName>
    </submittedName>
</protein>
<evidence type="ECO:0000313" key="2">
    <source>
        <dbReference type="Proteomes" id="UP000266673"/>
    </source>
</evidence>